<keyword evidence="2" id="KW-1185">Reference proteome</keyword>
<evidence type="ECO:0000313" key="2">
    <source>
        <dbReference type="Proteomes" id="UP001235939"/>
    </source>
</evidence>
<evidence type="ECO:0008006" key="3">
    <source>
        <dbReference type="Google" id="ProtNLM"/>
    </source>
</evidence>
<accession>A0ABY6JXU1</accession>
<dbReference type="Gene3D" id="3.30.420.10">
    <property type="entry name" value="Ribonuclease H-like superfamily/Ribonuclease H"/>
    <property type="match status" value="1"/>
</dbReference>
<proteinExistence type="predicted"/>
<name>A0ABY6JXU1_9ARAC</name>
<gene>
    <name evidence="1" type="ORF">LAZ67_1003275</name>
</gene>
<dbReference type="InterPro" id="IPR036397">
    <property type="entry name" value="RNaseH_sf"/>
</dbReference>
<sequence>MEQANHTEMLTNKLKAAIQIKNRRLLCVVLLQDNKSIKFVSIVIVTFETLQKHNFEVLTHPSYSPDIAPLDFHLLGPL</sequence>
<dbReference type="EMBL" id="CP092863">
    <property type="protein sequence ID" value="UYV61060.1"/>
    <property type="molecule type" value="Genomic_DNA"/>
</dbReference>
<evidence type="ECO:0000313" key="1">
    <source>
        <dbReference type="EMBL" id="UYV61060.1"/>
    </source>
</evidence>
<dbReference type="Proteomes" id="UP001235939">
    <property type="component" value="Chromosome 01"/>
</dbReference>
<protein>
    <recommendedName>
        <fullName evidence="3">Histone-lysine N-methyltransferase SETMAR</fullName>
    </recommendedName>
</protein>
<organism evidence="1 2">
    <name type="scientific">Cordylochernes scorpioides</name>
    <dbReference type="NCBI Taxonomy" id="51811"/>
    <lineage>
        <taxon>Eukaryota</taxon>
        <taxon>Metazoa</taxon>
        <taxon>Ecdysozoa</taxon>
        <taxon>Arthropoda</taxon>
        <taxon>Chelicerata</taxon>
        <taxon>Arachnida</taxon>
        <taxon>Pseudoscorpiones</taxon>
        <taxon>Cheliferoidea</taxon>
        <taxon>Chernetidae</taxon>
        <taxon>Cordylochernes</taxon>
    </lineage>
</organism>
<reference evidence="1 2" key="1">
    <citation type="submission" date="2022-01" db="EMBL/GenBank/DDBJ databases">
        <title>A chromosomal length assembly of Cordylochernes scorpioides.</title>
        <authorList>
            <person name="Zeh D."/>
            <person name="Zeh J."/>
        </authorList>
    </citation>
    <scope>NUCLEOTIDE SEQUENCE [LARGE SCALE GENOMIC DNA]</scope>
    <source>
        <strain evidence="1">IN4F17</strain>
        <tissue evidence="1">Whole Body</tissue>
    </source>
</reference>